<accession>A0AAT9HZ42</accession>
<reference evidence="1" key="2">
    <citation type="submission" date="2024-07" db="EMBL/GenBank/DDBJ databases">
        <title>Streptomyces haneummycinica sp. nov., a new antibiotic-producing actinobacterium isolated from marine sediment.</title>
        <authorList>
            <person name="Uemura M."/>
            <person name="Hamada M."/>
            <person name="Hirano S."/>
            <person name="Kobayashi K."/>
            <person name="Ohshiro T."/>
            <person name="Kobayashi T."/>
            <person name="Terahara T."/>
        </authorList>
    </citation>
    <scope>NUCLEOTIDE SEQUENCE</scope>
    <source>
        <strain evidence="1">KM77-8</strain>
    </source>
</reference>
<protein>
    <submittedName>
        <fullName evidence="1">Uncharacterized protein</fullName>
    </submittedName>
</protein>
<name>A0AAT9HZ42_9ACTN</name>
<evidence type="ECO:0000313" key="1">
    <source>
        <dbReference type="EMBL" id="BFO22635.1"/>
    </source>
</evidence>
<sequence length="54" mass="6085">MPLPAQRQAGAIVSVEPIEEFLHFAGLEKEVDDDWVRQSGLIGWREGGPDVWDH</sequence>
<dbReference type="AlphaFoldDB" id="A0AAT9HZ42"/>
<organism evidence="1">
    <name type="scientific">Streptomyces haneummycinicus</name>
    <dbReference type="NCBI Taxonomy" id="3074435"/>
    <lineage>
        <taxon>Bacteria</taxon>
        <taxon>Bacillati</taxon>
        <taxon>Actinomycetota</taxon>
        <taxon>Actinomycetes</taxon>
        <taxon>Kitasatosporales</taxon>
        <taxon>Streptomycetaceae</taxon>
        <taxon>Streptomyces</taxon>
    </lineage>
</organism>
<dbReference type="EMBL" id="AP035768">
    <property type="protein sequence ID" value="BFO22635.1"/>
    <property type="molecule type" value="Genomic_DNA"/>
</dbReference>
<proteinExistence type="predicted"/>
<reference evidence="1" key="1">
    <citation type="submission" date="2024-06" db="EMBL/GenBank/DDBJ databases">
        <authorList>
            <consortium name="consrtm"/>
            <person name="Uemura M."/>
            <person name="Terahara T."/>
        </authorList>
    </citation>
    <scope>NUCLEOTIDE SEQUENCE</scope>
    <source>
        <strain evidence="1">KM77-8</strain>
    </source>
</reference>
<gene>
    <name evidence="1" type="ORF">SHKM778_90230</name>
</gene>